<proteinExistence type="predicted"/>
<reference evidence="2" key="1">
    <citation type="submission" date="2021-02" db="EMBL/GenBank/DDBJ databases">
        <authorList>
            <person name="Nowell W R."/>
        </authorList>
    </citation>
    <scope>NUCLEOTIDE SEQUENCE</scope>
</reference>
<evidence type="ECO:0000313" key="4">
    <source>
        <dbReference type="Proteomes" id="UP000663829"/>
    </source>
</evidence>
<dbReference type="EMBL" id="CAJNOQ010001381">
    <property type="protein sequence ID" value="CAF0890799.1"/>
    <property type="molecule type" value="Genomic_DNA"/>
</dbReference>
<organism evidence="2 4">
    <name type="scientific">Didymodactylos carnosus</name>
    <dbReference type="NCBI Taxonomy" id="1234261"/>
    <lineage>
        <taxon>Eukaryota</taxon>
        <taxon>Metazoa</taxon>
        <taxon>Spiralia</taxon>
        <taxon>Gnathifera</taxon>
        <taxon>Rotifera</taxon>
        <taxon>Eurotatoria</taxon>
        <taxon>Bdelloidea</taxon>
        <taxon>Philodinida</taxon>
        <taxon>Philodinidae</taxon>
        <taxon>Didymodactylos</taxon>
    </lineage>
</organism>
<gene>
    <name evidence="2" type="ORF">GPM918_LOCUS8111</name>
    <name evidence="3" type="ORF">SRO942_LOCUS8111</name>
</gene>
<feature type="transmembrane region" description="Helical" evidence="1">
    <location>
        <begin position="253"/>
        <end position="280"/>
    </location>
</feature>
<keyword evidence="4" id="KW-1185">Reference proteome</keyword>
<keyword evidence="1" id="KW-0472">Membrane</keyword>
<feature type="transmembrane region" description="Helical" evidence="1">
    <location>
        <begin position="174"/>
        <end position="196"/>
    </location>
</feature>
<accession>A0A813YYF7</accession>
<protein>
    <submittedName>
        <fullName evidence="2">Uncharacterized protein</fullName>
    </submittedName>
</protein>
<comment type="caution">
    <text evidence="2">The sequence shown here is derived from an EMBL/GenBank/DDBJ whole genome shotgun (WGS) entry which is preliminary data.</text>
</comment>
<feature type="transmembrane region" description="Helical" evidence="1">
    <location>
        <begin position="310"/>
        <end position="332"/>
    </location>
</feature>
<dbReference type="AlphaFoldDB" id="A0A813YYF7"/>
<evidence type="ECO:0000313" key="2">
    <source>
        <dbReference type="EMBL" id="CAF0890799.1"/>
    </source>
</evidence>
<dbReference type="InterPro" id="IPR032751">
    <property type="entry name" value="Fuseless"/>
</dbReference>
<sequence>MLISGTYILPSSLAENEESLTTINPTINVHKKSPNIFSTCREKVIVPRLSNVSNISKYSPQKTISHNGHDSTEIKLNGSVKAFAKTTTDNILNISSEDNDEKLKYYKFCKNLIFTFEPIFSGFILLPIIALFWQTGWNLTLITLKFSSSFNMTLHVIPEIVGKVNETTTTNQPYWYLSLIIPYFISQFILLVIYLSQNLVYNCIKFKYSPHSVCYYLFLKIHIFILGTIYIVQWTTLWTLWDQYILNDYYFKLLLSLAAIFVLIVLNGNLCNLVCAPLVISYDSVDFSIQIECPLSTEKMNQYAINIINYILYEYCVSILTILSWAGFYYYLDVCLYPDNINLSASLLQTSSSINGPSSSMPDYLNLFPLYPNYYLTFFLMDQSMLAQSKQILKN</sequence>
<dbReference type="Proteomes" id="UP000663829">
    <property type="component" value="Unassembled WGS sequence"/>
</dbReference>
<keyword evidence="1" id="KW-1133">Transmembrane helix</keyword>
<dbReference type="EMBL" id="CAJOBC010001381">
    <property type="protein sequence ID" value="CAF3675149.1"/>
    <property type="molecule type" value="Genomic_DNA"/>
</dbReference>
<keyword evidence="1" id="KW-0812">Transmembrane</keyword>
<dbReference type="PANTHER" id="PTHR35270">
    <property type="entry name" value="FUSELESS, ISOFORM A"/>
    <property type="match status" value="1"/>
</dbReference>
<dbReference type="PANTHER" id="PTHR35270:SF2">
    <property type="entry name" value="FUSELESS, ISOFORM A"/>
    <property type="match status" value="1"/>
</dbReference>
<dbReference type="Pfam" id="PF15993">
    <property type="entry name" value="Fuseless"/>
    <property type="match status" value="1"/>
</dbReference>
<feature type="transmembrane region" description="Helical" evidence="1">
    <location>
        <begin position="217"/>
        <end position="241"/>
    </location>
</feature>
<name>A0A813YYF7_9BILA</name>
<evidence type="ECO:0000313" key="3">
    <source>
        <dbReference type="EMBL" id="CAF3675149.1"/>
    </source>
</evidence>
<evidence type="ECO:0000256" key="1">
    <source>
        <dbReference type="SAM" id="Phobius"/>
    </source>
</evidence>
<dbReference type="Proteomes" id="UP000681722">
    <property type="component" value="Unassembled WGS sequence"/>
</dbReference>
<feature type="transmembrane region" description="Helical" evidence="1">
    <location>
        <begin position="112"/>
        <end position="133"/>
    </location>
</feature>